<dbReference type="Proteomes" id="UP000094463">
    <property type="component" value="Chromosome"/>
</dbReference>
<dbReference type="Gene3D" id="3.30.450.20">
    <property type="entry name" value="PAS domain"/>
    <property type="match status" value="1"/>
</dbReference>
<dbReference type="SUPFAM" id="SSF55073">
    <property type="entry name" value="Nucleotide cyclase"/>
    <property type="match status" value="1"/>
</dbReference>
<dbReference type="SMART" id="SM00267">
    <property type="entry name" value="GGDEF"/>
    <property type="match status" value="1"/>
</dbReference>
<dbReference type="InterPro" id="IPR052155">
    <property type="entry name" value="Biofilm_reg_signaling"/>
</dbReference>
<proteinExistence type="predicted"/>
<dbReference type="Gene3D" id="3.30.70.270">
    <property type="match status" value="1"/>
</dbReference>
<keyword evidence="4" id="KW-1185">Reference proteome</keyword>
<dbReference type="CDD" id="cd01949">
    <property type="entry name" value="GGDEF"/>
    <property type="match status" value="1"/>
</dbReference>
<dbReference type="Pfam" id="PF00990">
    <property type="entry name" value="GGDEF"/>
    <property type="match status" value="1"/>
</dbReference>
<gene>
    <name evidence="3" type="primary">pleD-1</name>
    <name evidence="3" type="ORF">BBEV_0056</name>
</gene>
<dbReference type="Pfam" id="PF16927">
    <property type="entry name" value="HisKA_7TM"/>
    <property type="match status" value="1"/>
</dbReference>
<name>A0A1D7QR13_9BACI</name>
<reference evidence="3 4" key="1">
    <citation type="submission" date="2015-08" db="EMBL/GenBank/DDBJ databases">
        <title>The complete genome sequence of Bacillus beveridgei MLTeJB.</title>
        <authorList>
            <person name="Hanson T.E."/>
            <person name="Mesa C."/>
            <person name="Basesman S.M."/>
            <person name="Oremland R.S."/>
        </authorList>
    </citation>
    <scope>NUCLEOTIDE SEQUENCE [LARGE SCALE GENOMIC DNA]</scope>
    <source>
        <strain evidence="3 4">MLTeJB</strain>
    </source>
</reference>
<evidence type="ECO:0000313" key="3">
    <source>
        <dbReference type="EMBL" id="AOM81452.1"/>
    </source>
</evidence>
<dbReference type="FunFam" id="3.30.70.270:FF:000001">
    <property type="entry name" value="Diguanylate cyclase domain protein"/>
    <property type="match status" value="1"/>
</dbReference>
<feature type="transmembrane region" description="Helical" evidence="1">
    <location>
        <begin position="207"/>
        <end position="225"/>
    </location>
</feature>
<dbReference type="RefSeq" id="WP_069363627.1">
    <property type="nucleotide sequence ID" value="NZ_CP012502.1"/>
</dbReference>
<organism evidence="3 4">
    <name type="scientific">Salisediminibacterium beveridgei</name>
    <dbReference type="NCBI Taxonomy" id="632773"/>
    <lineage>
        <taxon>Bacteria</taxon>
        <taxon>Bacillati</taxon>
        <taxon>Bacillota</taxon>
        <taxon>Bacilli</taxon>
        <taxon>Bacillales</taxon>
        <taxon>Bacillaceae</taxon>
        <taxon>Salisediminibacterium</taxon>
    </lineage>
</organism>
<dbReference type="InterPro" id="IPR029787">
    <property type="entry name" value="Nucleotide_cyclase"/>
</dbReference>
<dbReference type="InterPro" id="IPR000014">
    <property type="entry name" value="PAS"/>
</dbReference>
<accession>A0A1D7QR13</accession>
<protein>
    <submittedName>
        <fullName evidence="3">Response regulator, PleD-like</fullName>
    </submittedName>
</protein>
<feature type="domain" description="GGDEF" evidence="2">
    <location>
        <begin position="386"/>
        <end position="518"/>
    </location>
</feature>
<dbReference type="AlphaFoldDB" id="A0A1D7QR13"/>
<feature type="transmembrane region" description="Helical" evidence="1">
    <location>
        <begin position="181"/>
        <end position="201"/>
    </location>
</feature>
<feature type="transmembrane region" description="Helical" evidence="1">
    <location>
        <begin position="151"/>
        <end position="169"/>
    </location>
</feature>
<keyword evidence="1" id="KW-0812">Transmembrane</keyword>
<evidence type="ECO:0000256" key="1">
    <source>
        <dbReference type="SAM" id="Phobius"/>
    </source>
</evidence>
<evidence type="ECO:0000313" key="4">
    <source>
        <dbReference type="Proteomes" id="UP000094463"/>
    </source>
</evidence>
<dbReference type="InterPro" id="IPR043128">
    <property type="entry name" value="Rev_trsase/Diguanyl_cyclase"/>
</dbReference>
<dbReference type="InterPro" id="IPR035965">
    <property type="entry name" value="PAS-like_dom_sf"/>
</dbReference>
<feature type="transmembrane region" description="Helical" evidence="1">
    <location>
        <begin position="38"/>
        <end position="57"/>
    </location>
</feature>
<sequence length="521" mass="59849">MQWIHPYPFYLLLTGVLVMSLLIPLLRPPRTYGRNYLAIILCLGGLLLSLSALELFVSDGWLMLLFRNLQQIPLFFTPIILFALAREYTGYDSEKTKRWLMYLALPSLYFTGLIFFEGWHGFFRESVHIEHVWGLTQIQVTQTMQGFMLSTYPIVIGVISGFIMLQHLLVSSKSHRKQHVLFLLAYVIPLVNIILVPVLPANIPGQMAFGFSLMGIVLYILYYRYQLLSIWPVAKDRIFDAMKEGVLVIDREWRLIEINSAAQEILSSVANTSEDEEFSAERAAYNWIRPDEAFLNAVQKKKTFETEWTVNGEHEGDKIYFEARTFPIARSRSGDEATLIILNDITDKKHHEADLIKQATIDYLTGIPNRRSFIEQYQKLMAAKGETGSLMLIDLDHFKKVNDAFGHQTGDEVLCYFAMLLQEYFVHGLVGRIGGEEFGVFIHENCHEAVRQAEHFQQHLRVKPFHTHDNNVIAVPMSIGVAEVMQETRAIETAYRRADEAMYEAKRGGRNQTVCYKETCG</sequence>
<feature type="transmembrane region" description="Helical" evidence="1">
    <location>
        <begin position="69"/>
        <end position="87"/>
    </location>
</feature>
<dbReference type="InterPro" id="IPR031621">
    <property type="entry name" value="HisKA_7TM"/>
</dbReference>
<evidence type="ECO:0000259" key="2">
    <source>
        <dbReference type="PROSITE" id="PS50887"/>
    </source>
</evidence>
<dbReference type="PROSITE" id="PS50887">
    <property type="entry name" value="GGDEF"/>
    <property type="match status" value="1"/>
</dbReference>
<keyword evidence="1" id="KW-1133">Transmembrane helix</keyword>
<dbReference type="Pfam" id="PF13188">
    <property type="entry name" value="PAS_8"/>
    <property type="match status" value="1"/>
</dbReference>
<dbReference type="CDD" id="cd00130">
    <property type="entry name" value="PAS"/>
    <property type="match status" value="1"/>
</dbReference>
<dbReference type="NCBIfam" id="TIGR00254">
    <property type="entry name" value="GGDEF"/>
    <property type="match status" value="1"/>
</dbReference>
<feature type="transmembrane region" description="Helical" evidence="1">
    <location>
        <begin position="99"/>
        <end position="116"/>
    </location>
</feature>
<dbReference type="EMBL" id="CP012502">
    <property type="protein sequence ID" value="AOM81452.1"/>
    <property type="molecule type" value="Genomic_DNA"/>
</dbReference>
<dbReference type="SUPFAM" id="SSF55785">
    <property type="entry name" value="PYP-like sensor domain (PAS domain)"/>
    <property type="match status" value="1"/>
</dbReference>
<dbReference type="PANTHER" id="PTHR44757:SF2">
    <property type="entry name" value="BIOFILM ARCHITECTURE MAINTENANCE PROTEIN MBAA"/>
    <property type="match status" value="1"/>
</dbReference>
<dbReference type="STRING" id="632773.BBEV_0056"/>
<feature type="transmembrane region" description="Helical" evidence="1">
    <location>
        <begin position="6"/>
        <end position="26"/>
    </location>
</feature>
<dbReference type="PANTHER" id="PTHR44757">
    <property type="entry name" value="DIGUANYLATE CYCLASE DGCP"/>
    <property type="match status" value="1"/>
</dbReference>
<dbReference type="OrthoDB" id="9759607at2"/>
<dbReference type="InterPro" id="IPR000160">
    <property type="entry name" value="GGDEF_dom"/>
</dbReference>
<keyword evidence="1" id="KW-0472">Membrane</keyword>
<dbReference type="KEGG" id="bbev:BBEV_0056"/>